<dbReference type="EMBL" id="CAJVPP010002806">
    <property type="protein sequence ID" value="CAG8612313.1"/>
    <property type="molecule type" value="Genomic_DNA"/>
</dbReference>
<accession>A0A9N9GI89</accession>
<reference evidence="2" key="1">
    <citation type="submission" date="2021-06" db="EMBL/GenBank/DDBJ databases">
        <authorList>
            <person name="Kallberg Y."/>
            <person name="Tangrot J."/>
            <person name="Rosling A."/>
        </authorList>
    </citation>
    <scope>NUCLEOTIDE SEQUENCE</scope>
    <source>
        <strain evidence="2">87-6 pot B 2015</strain>
    </source>
</reference>
<feature type="chain" id="PRO_5040361123" evidence="1">
    <location>
        <begin position="16"/>
        <end position="43"/>
    </location>
</feature>
<keyword evidence="1" id="KW-0732">Signal</keyword>
<name>A0A9N9GI89_FUNMO</name>
<sequence>MSITSLLLAVTSTASVPLIITSITNLTSDEKRDLLFNVDGRVS</sequence>
<dbReference type="AlphaFoldDB" id="A0A9N9GI89"/>
<evidence type="ECO:0000256" key="1">
    <source>
        <dbReference type="SAM" id="SignalP"/>
    </source>
</evidence>
<organism evidence="2 3">
    <name type="scientific">Funneliformis mosseae</name>
    <name type="common">Endomycorrhizal fungus</name>
    <name type="synonym">Glomus mosseae</name>
    <dbReference type="NCBI Taxonomy" id="27381"/>
    <lineage>
        <taxon>Eukaryota</taxon>
        <taxon>Fungi</taxon>
        <taxon>Fungi incertae sedis</taxon>
        <taxon>Mucoromycota</taxon>
        <taxon>Glomeromycotina</taxon>
        <taxon>Glomeromycetes</taxon>
        <taxon>Glomerales</taxon>
        <taxon>Glomeraceae</taxon>
        <taxon>Funneliformis</taxon>
    </lineage>
</organism>
<protein>
    <submittedName>
        <fullName evidence="2">10426_t:CDS:1</fullName>
    </submittedName>
</protein>
<feature type="signal peptide" evidence="1">
    <location>
        <begin position="1"/>
        <end position="15"/>
    </location>
</feature>
<feature type="non-terminal residue" evidence="2">
    <location>
        <position position="43"/>
    </location>
</feature>
<gene>
    <name evidence="2" type="ORF">FMOSSE_LOCUS9530</name>
</gene>
<keyword evidence="3" id="KW-1185">Reference proteome</keyword>
<dbReference type="Proteomes" id="UP000789375">
    <property type="component" value="Unassembled WGS sequence"/>
</dbReference>
<evidence type="ECO:0000313" key="3">
    <source>
        <dbReference type="Proteomes" id="UP000789375"/>
    </source>
</evidence>
<evidence type="ECO:0000313" key="2">
    <source>
        <dbReference type="EMBL" id="CAG8612313.1"/>
    </source>
</evidence>
<proteinExistence type="predicted"/>
<comment type="caution">
    <text evidence="2">The sequence shown here is derived from an EMBL/GenBank/DDBJ whole genome shotgun (WGS) entry which is preliminary data.</text>
</comment>